<dbReference type="PANTHER" id="PTHR41533">
    <property type="entry name" value="L,D-TRANSPEPTIDASE HI_1667-RELATED"/>
    <property type="match status" value="1"/>
</dbReference>
<dbReference type="Pfam" id="PF13539">
    <property type="entry name" value="Peptidase_M15_4"/>
    <property type="match status" value="1"/>
</dbReference>
<dbReference type="SUPFAM" id="SSF47090">
    <property type="entry name" value="PGBD-like"/>
    <property type="match status" value="4"/>
</dbReference>
<dbReference type="eggNOG" id="COG3409">
    <property type="taxonomic scope" value="Bacteria"/>
</dbReference>
<feature type="domain" description="Peptidase M15C" evidence="2">
    <location>
        <begin position="71"/>
        <end position="140"/>
    </location>
</feature>
<dbReference type="Gene3D" id="1.10.101.10">
    <property type="entry name" value="PGBD-like superfamily/PGBD"/>
    <property type="match status" value="4"/>
</dbReference>
<dbReference type="InterPro" id="IPR002477">
    <property type="entry name" value="Peptidoglycan-bd-like"/>
</dbReference>
<dbReference type="InterPro" id="IPR039561">
    <property type="entry name" value="Peptidase_M15C"/>
</dbReference>
<reference evidence="3 4" key="1">
    <citation type="submission" date="2013-08" db="EMBL/GenBank/DDBJ databases">
        <authorList>
            <person name="Huang J."/>
            <person name="Wang G."/>
        </authorList>
    </citation>
    <scope>NUCLEOTIDE SEQUENCE [LARGE SCALE GENOMIC DNA]</scope>
    <source>
        <strain evidence="3 4">JSM 076056</strain>
    </source>
</reference>
<keyword evidence="4" id="KW-1185">Reference proteome</keyword>
<dbReference type="GO" id="GO:0008233">
    <property type="term" value="F:peptidase activity"/>
    <property type="evidence" value="ECO:0007669"/>
    <property type="project" value="InterPro"/>
</dbReference>
<dbReference type="InterPro" id="IPR009045">
    <property type="entry name" value="Zn_M74/Hedgehog-like"/>
</dbReference>
<comment type="caution">
    <text evidence="3">The sequence shown here is derived from an EMBL/GenBank/DDBJ whole genome shotgun (WGS) entry which is preliminary data.</text>
</comment>
<gene>
    <name evidence="3" type="ORF">N781_13765</name>
</gene>
<feature type="domain" description="Peptidoglycan binding-like" evidence="1">
    <location>
        <begin position="245"/>
        <end position="299"/>
    </location>
</feature>
<dbReference type="eggNOG" id="COG1876">
    <property type="taxonomic scope" value="Bacteria"/>
</dbReference>
<dbReference type="AlphaFoldDB" id="A0A0A5GLS6"/>
<dbReference type="MEROPS" id="M15.A05"/>
<dbReference type="SUPFAM" id="SSF55166">
    <property type="entry name" value="Hedgehog/DD-peptidase"/>
    <property type="match status" value="1"/>
</dbReference>
<evidence type="ECO:0000313" key="4">
    <source>
        <dbReference type="Proteomes" id="UP000030528"/>
    </source>
</evidence>
<dbReference type="CDD" id="cd14845">
    <property type="entry name" value="L-Ala-D-Glu_peptidase_like"/>
    <property type="match status" value="1"/>
</dbReference>
<name>A0A0A5GLS6_9BACI</name>
<dbReference type="InterPro" id="IPR036365">
    <property type="entry name" value="PGBD-like_sf"/>
</dbReference>
<feature type="domain" description="Peptidoglycan binding-like" evidence="1">
    <location>
        <begin position="317"/>
        <end position="371"/>
    </location>
</feature>
<dbReference type="STRING" id="1385510.GCA_000425205_01586"/>
<evidence type="ECO:0000313" key="3">
    <source>
        <dbReference type="EMBL" id="KGX92944.1"/>
    </source>
</evidence>
<dbReference type="Proteomes" id="UP000030528">
    <property type="component" value="Unassembled WGS sequence"/>
</dbReference>
<accession>A0A0A5GLS6</accession>
<proteinExistence type="predicted"/>
<evidence type="ECO:0000259" key="1">
    <source>
        <dbReference type="Pfam" id="PF01471"/>
    </source>
</evidence>
<dbReference type="PANTHER" id="PTHR41533:SF1">
    <property type="entry name" value="L,D-TRANSPEPTIDASE YCBB-RELATED"/>
    <property type="match status" value="1"/>
</dbReference>
<dbReference type="InterPro" id="IPR052905">
    <property type="entry name" value="LD-transpeptidase_YkuD-like"/>
</dbReference>
<dbReference type="Gene3D" id="3.30.1380.10">
    <property type="match status" value="1"/>
</dbReference>
<feature type="domain" description="Peptidoglycan binding-like" evidence="1">
    <location>
        <begin position="418"/>
        <end position="455"/>
    </location>
</feature>
<organism evidence="3 4">
    <name type="scientific">Pontibacillus halophilus JSM 076056 = DSM 19796</name>
    <dbReference type="NCBI Taxonomy" id="1385510"/>
    <lineage>
        <taxon>Bacteria</taxon>
        <taxon>Bacillati</taxon>
        <taxon>Bacillota</taxon>
        <taxon>Bacilli</taxon>
        <taxon>Bacillales</taxon>
        <taxon>Bacillaceae</taxon>
        <taxon>Pontibacillus</taxon>
    </lineage>
</organism>
<evidence type="ECO:0000259" key="2">
    <source>
        <dbReference type="Pfam" id="PF13539"/>
    </source>
</evidence>
<dbReference type="EMBL" id="AVPE01000004">
    <property type="protein sequence ID" value="KGX92944.1"/>
    <property type="molecule type" value="Genomic_DNA"/>
</dbReference>
<feature type="domain" description="Peptidoglycan binding-like" evidence="1">
    <location>
        <begin position="173"/>
        <end position="227"/>
    </location>
</feature>
<protein>
    <submittedName>
        <fullName evidence="3">Peptidase M15</fullName>
    </submittedName>
</protein>
<dbReference type="InterPro" id="IPR036366">
    <property type="entry name" value="PGBDSf"/>
</dbReference>
<dbReference type="RefSeq" id="WP_081658202.1">
    <property type="nucleotide sequence ID" value="NZ_AULI01000006.1"/>
</dbReference>
<sequence>MFTLEEVLSKNSRGLNGLHPVVKGKATQLIENAYNRGVQILITDGYRSFAEQQRLYNQGRTTPGSIVTNARPGQSYHNYGLAIDFALYTKDGRKVVWDTRIDGDGDGLSDWDEVVIEAKKLGFKWGGDWVSFRDFPHFEYTFGLSIRDLLNGKRPPMSGDVGRSDLLQRGDSGTFVETLQQQLNKLGYNLTVDGDFGPDTERAVRDFQQSQGLKVDGIVGRNTREALTSMLSEMNSDLLQRGAEGELVEILQKDLNELGYRLQVDGDFGPNTEEAVKEFQQDKGLTVDGIVGPNTREILNLALESKRDGLLERGEKGDDVKEMQQKFKMAGYRITVDGNFGPSTEQVVESFQRTHGLQVDGIYGPNTERKLDQVIAQRKNQTSIIRYPNKLFRVTTPYMRDQMGQSSIKAIQRAVGAKPVDGIYGPSTAAAVKAYQRRKGLTADGIVGPSTWRTLF</sequence>
<dbReference type="Pfam" id="PF01471">
    <property type="entry name" value="PG_binding_1"/>
    <property type="match status" value="4"/>
</dbReference>